<feature type="transmembrane region" description="Helical" evidence="6">
    <location>
        <begin position="166"/>
        <end position="184"/>
    </location>
</feature>
<dbReference type="SUPFAM" id="SSF48452">
    <property type="entry name" value="TPR-like"/>
    <property type="match status" value="1"/>
</dbReference>
<protein>
    <recommendedName>
        <fullName evidence="7">O-antigen ligase-related domain-containing protein</fullName>
    </recommendedName>
</protein>
<evidence type="ECO:0000256" key="1">
    <source>
        <dbReference type="ARBA" id="ARBA00004141"/>
    </source>
</evidence>
<keyword evidence="2 6" id="KW-0812">Transmembrane</keyword>
<keyword evidence="5" id="KW-0802">TPR repeat</keyword>
<evidence type="ECO:0000256" key="2">
    <source>
        <dbReference type="ARBA" id="ARBA00022692"/>
    </source>
</evidence>
<feature type="transmembrane region" description="Helical" evidence="6">
    <location>
        <begin position="378"/>
        <end position="411"/>
    </location>
</feature>
<dbReference type="InterPro" id="IPR019734">
    <property type="entry name" value="TPR_rpt"/>
</dbReference>
<dbReference type="InterPro" id="IPR051533">
    <property type="entry name" value="WaaL-like"/>
</dbReference>
<dbReference type="PANTHER" id="PTHR37422">
    <property type="entry name" value="TEICHURONIC ACID BIOSYNTHESIS PROTEIN TUAE"/>
    <property type="match status" value="1"/>
</dbReference>
<comment type="caution">
    <text evidence="8">The sequence shown here is derived from an EMBL/GenBank/DDBJ whole genome shotgun (WGS) entry which is preliminary data.</text>
</comment>
<accession>A0A1G2QKW2</accession>
<evidence type="ECO:0000313" key="9">
    <source>
        <dbReference type="Proteomes" id="UP000177090"/>
    </source>
</evidence>
<sequence>MLQKQIIFWGLSLLLVTPLLVANFLFFPFITGKNFFFRIIVEILTALWLSKCFIDTSWRPRKGLLLTVLSGLLLAVFVSTIFSVDPSRSFWSNFERMEGAITYIHAFLLFLIATSTLSSVKDWKRFWFINTYMSLIIAGIAGMQILGYYAVHQGSTRLDATLGNASYLAVYMLISIFIAGLLWIQSTNQNARRYFYPLCILIQIFVLYKTGTRGAILGLIFGLGIASLFFLIRGKDHLRARWYAAGFLVGMIVFGSIFVALKDVPFVQSSPILSRFASISSTERTVASRLTIWKMSWEGFTERPVFGWGLENFGAVFNKHYEPELWRQEAWFDRSHNVFLDWLTLTGVVGFVFYVGLYCSAFYLFWRRSSAFDVKERVLLTALIAAYLFQNLFIFDNIVSLILFISLLAYIHVRSSEKNERLFTSVQWKKLPVWGITPIIIVLGASLYFVNLQPLIAGAEMIRGLQPQEKGLTENLKAFKSVFSRNTFASGEASEQLIPLTQQIISNADISNEIKQEAVTFASQTLEDQMDKTPYDARLRFFYGYFLENINQKERAEKYLREALALSPRKQLILFQLGSLYLGDGRSEEALATQKQAFELDQDFPEARKIYALTALLTNHTDIAQSLLVPAYGSMAVPDARFAIFYTRENDFPLAIQSLEAIEKDPELNLDSRDRLLLSSLYVRVGRRNDAIAHIELVRKQSPESIPNADVLISEIRAGRDPYRVQISQ</sequence>
<feature type="transmembrane region" description="Helical" evidence="6">
    <location>
        <begin position="102"/>
        <end position="120"/>
    </location>
</feature>
<feature type="repeat" description="TPR" evidence="5">
    <location>
        <begin position="571"/>
        <end position="604"/>
    </location>
</feature>
<dbReference type="PROSITE" id="PS50005">
    <property type="entry name" value="TPR"/>
    <property type="match status" value="2"/>
</dbReference>
<feature type="transmembrane region" description="Helical" evidence="6">
    <location>
        <begin position="244"/>
        <end position="261"/>
    </location>
</feature>
<dbReference type="GO" id="GO:0016020">
    <property type="term" value="C:membrane"/>
    <property type="evidence" value="ECO:0007669"/>
    <property type="project" value="UniProtKB-SubCell"/>
</dbReference>
<evidence type="ECO:0000256" key="3">
    <source>
        <dbReference type="ARBA" id="ARBA00022989"/>
    </source>
</evidence>
<organism evidence="8 9">
    <name type="scientific">Candidatus Vogelbacteria bacterium RIFOXYD1_FULL_51_18</name>
    <dbReference type="NCBI Taxonomy" id="1802440"/>
    <lineage>
        <taxon>Bacteria</taxon>
        <taxon>Candidatus Vogeliibacteriota</taxon>
    </lineage>
</organism>
<keyword evidence="3 6" id="KW-1133">Transmembrane helix</keyword>
<reference evidence="8 9" key="1">
    <citation type="journal article" date="2016" name="Nat. Commun.">
        <title>Thousands of microbial genomes shed light on interconnected biogeochemical processes in an aquifer system.</title>
        <authorList>
            <person name="Anantharaman K."/>
            <person name="Brown C.T."/>
            <person name="Hug L.A."/>
            <person name="Sharon I."/>
            <person name="Castelle C.J."/>
            <person name="Probst A.J."/>
            <person name="Thomas B.C."/>
            <person name="Singh A."/>
            <person name="Wilkins M.J."/>
            <person name="Karaoz U."/>
            <person name="Brodie E.L."/>
            <person name="Williams K.H."/>
            <person name="Hubbard S.S."/>
            <person name="Banfield J.F."/>
        </authorList>
    </citation>
    <scope>NUCLEOTIDE SEQUENCE [LARGE SCALE GENOMIC DNA]</scope>
</reference>
<dbReference type="Pfam" id="PF13181">
    <property type="entry name" value="TPR_8"/>
    <property type="match status" value="2"/>
</dbReference>
<dbReference type="InterPro" id="IPR007016">
    <property type="entry name" value="O-antigen_ligase-rel_domated"/>
</dbReference>
<evidence type="ECO:0000256" key="6">
    <source>
        <dbReference type="SAM" id="Phobius"/>
    </source>
</evidence>
<feature type="transmembrane region" description="Helical" evidence="6">
    <location>
        <begin position="35"/>
        <end position="54"/>
    </location>
</feature>
<evidence type="ECO:0000259" key="7">
    <source>
        <dbReference type="Pfam" id="PF04932"/>
    </source>
</evidence>
<feature type="domain" description="O-antigen ligase-related" evidence="7">
    <location>
        <begin position="199"/>
        <end position="355"/>
    </location>
</feature>
<feature type="transmembrane region" description="Helical" evidence="6">
    <location>
        <begin position="214"/>
        <end position="232"/>
    </location>
</feature>
<feature type="transmembrane region" description="Helical" evidence="6">
    <location>
        <begin position="191"/>
        <end position="208"/>
    </location>
</feature>
<dbReference type="EMBL" id="MHTL01000011">
    <property type="protein sequence ID" value="OHA60642.1"/>
    <property type="molecule type" value="Genomic_DNA"/>
</dbReference>
<feature type="transmembrane region" description="Helical" evidence="6">
    <location>
        <begin position="431"/>
        <end position="450"/>
    </location>
</feature>
<evidence type="ECO:0000256" key="4">
    <source>
        <dbReference type="ARBA" id="ARBA00023136"/>
    </source>
</evidence>
<dbReference type="Pfam" id="PF04932">
    <property type="entry name" value="Wzy_C"/>
    <property type="match status" value="1"/>
</dbReference>
<feature type="transmembrane region" description="Helical" evidence="6">
    <location>
        <begin position="63"/>
        <end position="82"/>
    </location>
</feature>
<dbReference type="Proteomes" id="UP000177090">
    <property type="component" value="Unassembled WGS sequence"/>
</dbReference>
<feature type="transmembrane region" description="Helical" evidence="6">
    <location>
        <begin position="132"/>
        <end position="151"/>
    </location>
</feature>
<dbReference type="InterPro" id="IPR011990">
    <property type="entry name" value="TPR-like_helical_dom_sf"/>
</dbReference>
<feature type="transmembrane region" description="Helical" evidence="6">
    <location>
        <begin position="342"/>
        <end position="366"/>
    </location>
</feature>
<gene>
    <name evidence="8" type="ORF">A2569_01020</name>
</gene>
<dbReference type="STRING" id="1802440.A2569_01020"/>
<dbReference type="AlphaFoldDB" id="A0A1G2QKW2"/>
<feature type="repeat" description="TPR" evidence="5">
    <location>
        <begin position="537"/>
        <end position="570"/>
    </location>
</feature>
<name>A0A1G2QKW2_9BACT</name>
<keyword evidence="4 6" id="KW-0472">Membrane</keyword>
<evidence type="ECO:0000256" key="5">
    <source>
        <dbReference type="PROSITE-ProRule" id="PRU00339"/>
    </source>
</evidence>
<comment type="subcellular location">
    <subcellularLocation>
        <location evidence="1">Membrane</location>
        <topology evidence="1">Multi-pass membrane protein</topology>
    </subcellularLocation>
</comment>
<proteinExistence type="predicted"/>
<dbReference type="PANTHER" id="PTHR37422:SF13">
    <property type="entry name" value="LIPOPOLYSACCHARIDE BIOSYNTHESIS PROTEIN PA4999-RELATED"/>
    <property type="match status" value="1"/>
</dbReference>
<dbReference type="Gene3D" id="1.25.40.10">
    <property type="entry name" value="Tetratricopeptide repeat domain"/>
    <property type="match status" value="1"/>
</dbReference>
<evidence type="ECO:0000313" key="8">
    <source>
        <dbReference type="EMBL" id="OHA60642.1"/>
    </source>
</evidence>
<feature type="transmembrane region" description="Helical" evidence="6">
    <location>
        <begin position="7"/>
        <end position="29"/>
    </location>
</feature>